<dbReference type="Proteomes" id="UP000294847">
    <property type="component" value="Chromosome 6"/>
</dbReference>
<feature type="region of interest" description="Disordered" evidence="1">
    <location>
        <begin position="192"/>
        <end position="228"/>
    </location>
</feature>
<sequence>MEVVFFAGMQDNPRRCPSHLLKWAKNKRITENIAVIRRARSSVYIRQKGKRQREEKESPTEDQRLVLRDPSSRIKETCLWLGNVRSTQPAQQPVGGLYTRSHQPTQPQDHKTTHVYEGHNTSSERKRIGSLAGRLIKVHRPGQIRKMCVQINLLFSCGHRSFDRLDNCRNLGVTCFGPSSKHRDTNVEEECDECTKKHSDTTSGVRKEDPWGRDSPWYGKQNGQHLSK</sequence>
<evidence type="ECO:0000256" key="1">
    <source>
        <dbReference type="SAM" id="MobiDB-lite"/>
    </source>
</evidence>
<evidence type="ECO:0000313" key="2">
    <source>
        <dbReference type="EMBL" id="QBZ64396.1"/>
    </source>
</evidence>
<dbReference type="AlphaFoldDB" id="A0A4P7NRG3"/>
<reference evidence="2 3" key="1">
    <citation type="journal article" date="2019" name="Mol. Biol. Evol.">
        <title>Blast fungal genomes show frequent chromosomal changes, gene gains and losses, and effector gene turnover.</title>
        <authorList>
            <person name="Gomez Luciano L.B."/>
            <person name="Jason Tsai I."/>
            <person name="Chuma I."/>
            <person name="Tosa Y."/>
            <person name="Chen Y.H."/>
            <person name="Li J.Y."/>
            <person name="Li M.Y."/>
            <person name="Jade Lu M.Y."/>
            <person name="Nakayashiki H."/>
            <person name="Li W.H."/>
        </authorList>
    </citation>
    <scope>NUCLEOTIDE SEQUENCE [LARGE SCALE GENOMIC DNA]</scope>
    <source>
        <strain evidence="2">MZ5-1-6</strain>
    </source>
</reference>
<organism evidence="2 3">
    <name type="scientific">Pyricularia oryzae</name>
    <name type="common">Rice blast fungus</name>
    <name type="synonym">Magnaporthe oryzae</name>
    <dbReference type="NCBI Taxonomy" id="318829"/>
    <lineage>
        <taxon>Eukaryota</taxon>
        <taxon>Fungi</taxon>
        <taxon>Dikarya</taxon>
        <taxon>Ascomycota</taxon>
        <taxon>Pezizomycotina</taxon>
        <taxon>Sordariomycetes</taxon>
        <taxon>Sordariomycetidae</taxon>
        <taxon>Magnaporthales</taxon>
        <taxon>Pyriculariaceae</taxon>
        <taxon>Pyricularia</taxon>
    </lineage>
</organism>
<protein>
    <submittedName>
        <fullName evidence="2">Uncharacterized protein</fullName>
    </submittedName>
</protein>
<accession>A0A4P7NRG3</accession>
<feature type="compositionally biased region" description="Basic and acidic residues" evidence="1">
    <location>
        <begin position="193"/>
        <end position="212"/>
    </location>
</feature>
<proteinExistence type="predicted"/>
<feature type="region of interest" description="Disordered" evidence="1">
    <location>
        <begin position="99"/>
        <end position="124"/>
    </location>
</feature>
<name>A0A4P7NRG3_PYROR</name>
<feature type="compositionally biased region" description="Basic and acidic residues" evidence="1">
    <location>
        <begin position="108"/>
        <end position="124"/>
    </location>
</feature>
<feature type="compositionally biased region" description="Basic and acidic residues" evidence="1">
    <location>
        <begin position="52"/>
        <end position="66"/>
    </location>
</feature>
<dbReference type="EMBL" id="CP034209">
    <property type="protein sequence ID" value="QBZ64396.1"/>
    <property type="molecule type" value="Genomic_DNA"/>
</dbReference>
<evidence type="ECO:0000313" key="3">
    <source>
        <dbReference type="Proteomes" id="UP000294847"/>
    </source>
</evidence>
<feature type="region of interest" description="Disordered" evidence="1">
    <location>
        <begin position="45"/>
        <end position="66"/>
    </location>
</feature>
<gene>
    <name evidence="2" type="ORF">PoMZ_06093</name>
</gene>